<comment type="caution">
    <text evidence="2">The sequence shown here is derived from an EMBL/GenBank/DDBJ whole genome shotgun (WGS) entry which is preliminary data.</text>
</comment>
<keyword evidence="3" id="KW-1185">Reference proteome</keyword>
<sequence>MQGSLELALCHKISENFLSRKNEVGMKTFVVVATKNGLDEESTPISKKELLNDAFNPPSVSSSLPLNHYEQQRGRSSKLGRFYNPKKGPDKLAGIYDWAV</sequence>
<dbReference type="EMBL" id="BPLR01012026">
    <property type="protein sequence ID" value="GIY50798.1"/>
    <property type="molecule type" value="Genomic_DNA"/>
</dbReference>
<reference evidence="2 3" key="1">
    <citation type="submission" date="2021-06" db="EMBL/GenBank/DDBJ databases">
        <title>Caerostris extrusa draft genome.</title>
        <authorList>
            <person name="Kono N."/>
            <person name="Arakawa K."/>
        </authorList>
    </citation>
    <scope>NUCLEOTIDE SEQUENCE [LARGE SCALE GENOMIC DNA]</scope>
</reference>
<protein>
    <submittedName>
        <fullName evidence="2">Uncharacterized protein</fullName>
    </submittedName>
</protein>
<evidence type="ECO:0000256" key="1">
    <source>
        <dbReference type="SAM" id="MobiDB-lite"/>
    </source>
</evidence>
<accession>A0AAV4TWS2</accession>
<proteinExistence type="predicted"/>
<organism evidence="2 3">
    <name type="scientific">Caerostris extrusa</name>
    <name type="common">Bark spider</name>
    <name type="synonym">Caerostris bankana</name>
    <dbReference type="NCBI Taxonomy" id="172846"/>
    <lineage>
        <taxon>Eukaryota</taxon>
        <taxon>Metazoa</taxon>
        <taxon>Ecdysozoa</taxon>
        <taxon>Arthropoda</taxon>
        <taxon>Chelicerata</taxon>
        <taxon>Arachnida</taxon>
        <taxon>Araneae</taxon>
        <taxon>Araneomorphae</taxon>
        <taxon>Entelegynae</taxon>
        <taxon>Araneoidea</taxon>
        <taxon>Araneidae</taxon>
        <taxon>Caerostris</taxon>
    </lineage>
</organism>
<name>A0AAV4TWS2_CAEEX</name>
<dbReference type="AlphaFoldDB" id="A0AAV4TWS2"/>
<gene>
    <name evidence="2" type="ORF">CEXT_344311</name>
</gene>
<evidence type="ECO:0000313" key="2">
    <source>
        <dbReference type="EMBL" id="GIY50798.1"/>
    </source>
</evidence>
<dbReference type="Proteomes" id="UP001054945">
    <property type="component" value="Unassembled WGS sequence"/>
</dbReference>
<evidence type="ECO:0000313" key="3">
    <source>
        <dbReference type="Proteomes" id="UP001054945"/>
    </source>
</evidence>
<feature type="region of interest" description="Disordered" evidence="1">
    <location>
        <begin position="62"/>
        <end position="85"/>
    </location>
</feature>